<accession>A0A941W527</accession>
<dbReference type="AlphaFoldDB" id="A0A941W527"/>
<keyword evidence="1" id="KW-0472">Membrane</keyword>
<comment type="caution">
    <text evidence="2">The sequence shown here is derived from an EMBL/GenBank/DDBJ whole genome shotgun (WGS) entry which is preliminary data.</text>
</comment>
<organism evidence="2 3">
    <name type="scientific">Candidatus Scalindua arabica</name>
    <dbReference type="NCBI Taxonomy" id="1127984"/>
    <lineage>
        <taxon>Bacteria</taxon>
        <taxon>Pseudomonadati</taxon>
        <taxon>Planctomycetota</taxon>
        <taxon>Candidatus Brocadiia</taxon>
        <taxon>Candidatus Brocadiales</taxon>
        <taxon>Candidatus Scalinduaceae</taxon>
        <taxon>Candidatus Scalindua</taxon>
    </lineage>
</organism>
<keyword evidence="1" id="KW-1133">Transmembrane helix</keyword>
<gene>
    <name evidence="2" type="ORF">MAG551_02483</name>
</gene>
<protein>
    <submittedName>
        <fullName evidence="2">Uncharacterized protein</fullName>
    </submittedName>
</protein>
<dbReference type="Proteomes" id="UP000722750">
    <property type="component" value="Unassembled WGS sequence"/>
</dbReference>
<name>A0A941W527_9BACT</name>
<dbReference type="EMBL" id="JAANXD010000093">
    <property type="protein sequence ID" value="MBS1259413.1"/>
    <property type="molecule type" value="Genomic_DNA"/>
</dbReference>
<sequence>MVYNNILTPEKMVGRTANLTIFLGILYASLSIAAVSGITSLSTRGYGVQSIIIGCTIVGSGYGIRYGSKVCLYMATVLFGMLAAYFMYNFVINKSINSIVRFTFSVFAVTTLARTIPAMAWLKAYGSSPDRSSRYKDFFLRRTQHK</sequence>
<evidence type="ECO:0000256" key="1">
    <source>
        <dbReference type="SAM" id="Phobius"/>
    </source>
</evidence>
<reference evidence="2" key="1">
    <citation type="journal article" date="2021" name="ISME J.">
        <title>Fine-scale metabolic discontinuity in a stratified prokaryote microbiome of a Red Sea deep halocline.</title>
        <authorList>
            <person name="Michoud G."/>
            <person name="Ngugi D.K."/>
            <person name="Barozzi A."/>
            <person name="Merlino G."/>
            <person name="Calleja M.L."/>
            <person name="Delgado-Huertas A."/>
            <person name="Moran X.A.G."/>
            <person name="Daffonchio D."/>
        </authorList>
    </citation>
    <scope>NUCLEOTIDE SEQUENCE</scope>
    <source>
        <strain evidence="2">SuakinDeep_MAG55_1</strain>
    </source>
</reference>
<proteinExistence type="predicted"/>
<evidence type="ECO:0000313" key="3">
    <source>
        <dbReference type="Proteomes" id="UP000722750"/>
    </source>
</evidence>
<feature type="transmembrane region" description="Helical" evidence="1">
    <location>
        <begin position="71"/>
        <end position="92"/>
    </location>
</feature>
<feature type="transmembrane region" description="Helical" evidence="1">
    <location>
        <begin position="21"/>
        <end position="40"/>
    </location>
</feature>
<feature type="transmembrane region" description="Helical" evidence="1">
    <location>
        <begin position="98"/>
        <end position="122"/>
    </location>
</feature>
<evidence type="ECO:0000313" key="2">
    <source>
        <dbReference type="EMBL" id="MBS1259413.1"/>
    </source>
</evidence>
<keyword evidence="1" id="KW-0812">Transmembrane</keyword>